<dbReference type="OrthoDB" id="9768323at2"/>
<protein>
    <submittedName>
        <fullName evidence="4">Hydantoinase/oxoprolinase family protein</fullName>
    </submittedName>
</protein>
<dbReference type="InterPro" id="IPR045079">
    <property type="entry name" value="Oxoprolinase-like"/>
</dbReference>
<feature type="domain" description="Hydantoinase A/oxoprolinase" evidence="1">
    <location>
        <begin position="214"/>
        <end position="509"/>
    </location>
</feature>
<dbReference type="KEGG" id="bsol:FSW04_07815"/>
<organism evidence="4 5">
    <name type="scientific">Baekduia soli</name>
    <dbReference type="NCBI Taxonomy" id="496014"/>
    <lineage>
        <taxon>Bacteria</taxon>
        <taxon>Bacillati</taxon>
        <taxon>Actinomycetota</taxon>
        <taxon>Thermoleophilia</taxon>
        <taxon>Solirubrobacterales</taxon>
        <taxon>Baekduiaceae</taxon>
        <taxon>Baekduia</taxon>
    </lineage>
</organism>
<dbReference type="GO" id="GO:0006749">
    <property type="term" value="P:glutathione metabolic process"/>
    <property type="evidence" value="ECO:0007669"/>
    <property type="project" value="TreeGrafter"/>
</dbReference>
<dbReference type="EMBL" id="CP042430">
    <property type="protein sequence ID" value="QEC47491.1"/>
    <property type="molecule type" value="Genomic_DNA"/>
</dbReference>
<evidence type="ECO:0000313" key="4">
    <source>
        <dbReference type="EMBL" id="QEC47491.1"/>
    </source>
</evidence>
<dbReference type="Proteomes" id="UP000321805">
    <property type="component" value="Chromosome"/>
</dbReference>
<feature type="domain" description="Acetophenone carboxylase-like C-terminal" evidence="3">
    <location>
        <begin position="526"/>
        <end position="698"/>
    </location>
</feature>
<evidence type="ECO:0000259" key="1">
    <source>
        <dbReference type="Pfam" id="PF01968"/>
    </source>
</evidence>
<sequence length="714" mass="72955">MGYAVGVDIGGTFTDCVVIDGDGVVTVSKAPSTPPDFGVGFVDAMREAAAVLGLDVRELVADCRGIYHGCTVGTNALVEGNAAPVGLITTRGHRDSIFFMQSGRRLRRMPAEYIAAVATHAKPQPLVPKHLVAEVDERVAFDGAVLVALDPGAVRGAVQELADAGAQAFAVSLVWATANPAHEAAVAEVVADVVPGAFVSLGSLVAPRVGEYERTVATVVNAAVGPTMDAYLGGLEELLAELGYTEPVQVMTCSGGLIAAQEARRRPVLTIGSGPVAGVIGSVALEQREAQEGTITGPDAEGNVITADMGGTTLDVGVISQGVPLSSPTAWHGQYEYFVPTVDVRSIGAGGGSLVRSDAQAGTLSVGPGSAGARPGPVCYGRGGTRPTVTDADLVLGVMGGGDFAAGTMRLDVAAAAAALAEVGAPLGLDARQTAAAAVRIVDNKMADAIRLASIQQGYDPRRFALYAYGGAGAIHGAAIARELGIGTVVVPLSNLASAWSAFGIVSSDAVVVEEKSVSLREPFPADEVNAHWHALEAAVSERMTRQGIDRDAIVLSRRVDLRYTLQVNQVQVAAPGGEYDAATFAELIATYERDYARLFGEGTGYAAAGYAMTLLRVEGRAPIGDAGVHAAPAPGGGGTTEKGRRAVTFVGTSTEELQAVVHDGARLAPGHAVEGPAILEYPHTSVVVPAGARAAVDPLGSIRMDLRPQGSGA</sequence>
<evidence type="ECO:0000259" key="3">
    <source>
        <dbReference type="Pfam" id="PF19278"/>
    </source>
</evidence>
<name>A0A5B8U3I4_9ACTN</name>
<evidence type="ECO:0000259" key="2">
    <source>
        <dbReference type="Pfam" id="PF05378"/>
    </source>
</evidence>
<dbReference type="InterPro" id="IPR043129">
    <property type="entry name" value="ATPase_NBD"/>
</dbReference>
<dbReference type="Pfam" id="PF19278">
    <property type="entry name" value="Hydant_A_C"/>
    <property type="match status" value="1"/>
</dbReference>
<dbReference type="InterPro" id="IPR049517">
    <property type="entry name" value="ACX-like_C"/>
</dbReference>
<dbReference type="RefSeq" id="WP_146918005.1">
    <property type="nucleotide sequence ID" value="NZ_CP042430.1"/>
</dbReference>
<reference evidence="4 5" key="1">
    <citation type="journal article" date="2018" name="J. Microbiol.">
        <title>Baekduia soli gen. nov., sp. nov., a novel bacterium isolated from the soil of Baekdu Mountain and proposal of a novel family name, Baekduiaceae fam. nov.</title>
        <authorList>
            <person name="An D.S."/>
            <person name="Siddiqi M.Z."/>
            <person name="Kim K.H."/>
            <person name="Yu H.S."/>
            <person name="Im W.T."/>
        </authorList>
    </citation>
    <scope>NUCLEOTIDE SEQUENCE [LARGE SCALE GENOMIC DNA]</scope>
    <source>
        <strain evidence="4 5">BR7-21</strain>
    </source>
</reference>
<keyword evidence="5" id="KW-1185">Reference proteome</keyword>
<dbReference type="Gene3D" id="3.30.420.40">
    <property type="match status" value="1"/>
</dbReference>
<dbReference type="InterPro" id="IPR002821">
    <property type="entry name" value="Hydantoinase_A"/>
</dbReference>
<dbReference type="InterPro" id="IPR008040">
    <property type="entry name" value="Hydant_A_N"/>
</dbReference>
<accession>A0A5B8U3I4</accession>
<feature type="domain" description="Hydantoinase/oxoprolinase N-terminal" evidence="2">
    <location>
        <begin position="5"/>
        <end position="192"/>
    </location>
</feature>
<proteinExistence type="predicted"/>
<evidence type="ECO:0000313" key="5">
    <source>
        <dbReference type="Proteomes" id="UP000321805"/>
    </source>
</evidence>
<dbReference type="AlphaFoldDB" id="A0A5B8U3I4"/>
<dbReference type="GO" id="GO:0017168">
    <property type="term" value="F:5-oxoprolinase (ATP-hydrolyzing) activity"/>
    <property type="evidence" value="ECO:0007669"/>
    <property type="project" value="TreeGrafter"/>
</dbReference>
<dbReference type="PANTHER" id="PTHR11365:SF23">
    <property type="entry name" value="HYPOTHETICAL 5-OXOPROLINASE (EUROFUNG)-RELATED"/>
    <property type="match status" value="1"/>
</dbReference>
<dbReference type="PANTHER" id="PTHR11365">
    <property type="entry name" value="5-OXOPROLINASE RELATED"/>
    <property type="match status" value="1"/>
</dbReference>
<dbReference type="Pfam" id="PF01968">
    <property type="entry name" value="Hydantoinase_A"/>
    <property type="match status" value="1"/>
</dbReference>
<dbReference type="Pfam" id="PF05378">
    <property type="entry name" value="Hydant_A_N"/>
    <property type="match status" value="1"/>
</dbReference>
<dbReference type="SUPFAM" id="SSF53067">
    <property type="entry name" value="Actin-like ATPase domain"/>
    <property type="match status" value="1"/>
</dbReference>
<dbReference type="GO" id="GO:0005829">
    <property type="term" value="C:cytosol"/>
    <property type="evidence" value="ECO:0007669"/>
    <property type="project" value="TreeGrafter"/>
</dbReference>
<gene>
    <name evidence="4" type="ORF">FSW04_07815</name>
</gene>